<keyword evidence="1" id="KW-0732">Signal</keyword>
<evidence type="ECO:0000313" key="2">
    <source>
        <dbReference type="EMBL" id="PRQ54486.1"/>
    </source>
</evidence>
<organism evidence="2 3">
    <name type="scientific">Rosa chinensis</name>
    <name type="common">China rose</name>
    <dbReference type="NCBI Taxonomy" id="74649"/>
    <lineage>
        <taxon>Eukaryota</taxon>
        <taxon>Viridiplantae</taxon>
        <taxon>Streptophyta</taxon>
        <taxon>Embryophyta</taxon>
        <taxon>Tracheophyta</taxon>
        <taxon>Spermatophyta</taxon>
        <taxon>Magnoliopsida</taxon>
        <taxon>eudicotyledons</taxon>
        <taxon>Gunneridae</taxon>
        <taxon>Pentapetalae</taxon>
        <taxon>rosids</taxon>
        <taxon>fabids</taxon>
        <taxon>Rosales</taxon>
        <taxon>Rosaceae</taxon>
        <taxon>Rosoideae</taxon>
        <taxon>Rosoideae incertae sedis</taxon>
        <taxon>Rosa</taxon>
    </lineage>
</organism>
<dbReference type="EMBL" id="PDCK01000039">
    <property type="protein sequence ID" value="PRQ54486.1"/>
    <property type="molecule type" value="Genomic_DNA"/>
</dbReference>
<name>A0A2P6S726_ROSCH</name>
<accession>A0A2P6S726</accession>
<feature type="signal peptide" evidence="1">
    <location>
        <begin position="1"/>
        <end position="20"/>
    </location>
</feature>
<dbReference type="AlphaFoldDB" id="A0A2P6S726"/>
<reference evidence="2 3" key="1">
    <citation type="journal article" date="2018" name="Nat. Genet.">
        <title>The Rosa genome provides new insights in the design of modern roses.</title>
        <authorList>
            <person name="Bendahmane M."/>
        </authorList>
    </citation>
    <scope>NUCLEOTIDE SEQUENCE [LARGE SCALE GENOMIC DNA]</scope>
    <source>
        <strain evidence="3">cv. Old Blush</strain>
    </source>
</reference>
<sequence length="60" mass="7316">MLLLLEFFLQLEVLLKPAITRNYRRSERMHVLGGSSGRRQRRQVWQYRRNLGLEPLLHRL</sequence>
<proteinExistence type="predicted"/>
<protein>
    <submittedName>
        <fullName evidence="2">Uncharacterized protein</fullName>
    </submittedName>
</protein>
<gene>
    <name evidence="2" type="ORF">RchiOBHm_Chr1g0314181</name>
</gene>
<dbReference type="Proteomes" id="UP000238479">
    <property type="component" value="Chromosome 1"/>
</dbReference>
<feature type="chain" id="PRO_5015130937" evidence="1">
    <location>
        <begin position="21"/>
        <end position="60"/>
    </location>
</feature>
<keyword evidence="3" id="KW-1185">Reference proteome</keyword>
<evidence type="ECO:0000313" key="3">
    <source>
        <dbReference type="Proteomes" id="UP000238479"/>
    </source>
</evidence>
<dbReference type="Gramene" id="PRQ54486">
    <property type="protein sequence ID" value="PRQ54486"/>
    <property type="gene ID" value="RchiOBHm_Chr1g0314181"/>
</dbReference>
<evidence type="ECO:0000256" key="1">
    <source>
        <dbReference type="SAM" id="SignalP"/>
    </source>
</evidence>
<comment type="caution">
    <text evidence="2">The sequence shown here is derived from an EMBL/GenBank/DDBJ whole genome shotgun (WGS) entry which is preliminary data.</text>
</comment>